<protein>
    <recommendedName>
        <fullName evidence="4">Cation:proton antiporter</fullName>
    </recommendedName>
</protein>
<dbReference type="Pfam" id="PF01899">
    <property type="entry name" value="MNHE"/>
    <property type="match status" value="1"/>
</dbReference>
<dbReference type="Proteomes" id="UP001050975">
    <property type="component" value="Unassembled WGS sequence"/>
</dbReference>
<evidence type="ECO:0000256" key="1">
    <source>
        <dbReference type="SAM" id="Phobius"/>
    </source>
</evidence>
<keyword evidence="1" id="KW-1133">Transmembrane helix</keyword>
<keyword evidence="3" id="KW-1185">Reference proteome</keyword>
<evidence type="ECO:0008006" key="4">
    <source>
        <dbReference type="Google" id="ProtNLM"/>
    </source>
</evidence>
<comment type="caution">
    <text evidence="2">The sequence shown here is derived from an EMBL/GenBank/DDBJ whole genome shotgun (WGS) entry which is preliminary data.</text>
</comment>
<dbReference type="RefSeq" id="WP_226585644.1">
    <property type="nucleotide sequence ID" value="NZ_BLAY01000078.1"/>
</dbReference>
<evidence type="ECO:0000313" key="2">
    <source>
        <dbReference type="EMBL" id="GET39942.1"/>
    </source>
</evidence>
<organism evidence="2 3">
    <name type="scientific">Microseira wollei NIES-4236</name>
    <dbReference type="NCBI Taxonomy" id="2530354"/>
    <lineage>
        <taxon>Bacteria</taxon>
        <taxon>Bacillati</taxon>
        <taxon>Cyanobacteriota</taxon>
        <taxon>Cyanophyceae</taxon>
        <taxon>Oscillatoriophycideae</taxon>
        <taxon>Aerosakkonematales</taxon>
        <taxon>Aerosakkonemataceae</taxon>
        <taxon>Microseira</taxon>
    </lineage>
</organism>
<accession>A0AAV3XKD0</accession>
<dbReference type="AlphaFoldDB" id="A0AAV3XKD0"/>
<reference evidence="2" key="1">
    <citation type="submission" date="2019-10" db="EMBL/GenBank/DDBJ databases">
        <title>Draft genome sequece of Microseira wollei NIES-4236.</title>
        <authorList>
            <person name="Yamaguchi H."/>
            <person name="Suzuki S."/>
            <person name="Kawachi M."/>
        </authorList>
    </citation>
    <scope>NUCLEOTIDE SEQUENCE</scope>
    <source>
        <strain evidence="2">NIES-4236</strain>
    </source>
</reference>
<name>A0AAV3XKD0_9CYAN</name>
<sequence length="126" mass="14841">MIGHLIFRLTLWFLLTANWSVENIIIGIAIAVLLPRTYTTPERLKDLLPVLGKILLAIPQAYMEAFELLLRPHKYEDVILERVPSKRSPRLIFLDVFLITFTPKTIVLKYNEEGWYEVHRVVRRKN</sequence>
<evidence type="ECO:0000313" key="3">
    <source>
        <dbReference type="Proteomes" id="UP001050975"/>
    </source>
</evidence>
<dbReference type="InterPro" id="IPR002758">
    <property type="entry name" value="Cation_antiport_E"/>
</dbReference>
<proteinExistence type="predicted"/>
<dbReference type="GO" id="GO:0008324">
    <property type="term" value="F:monoatomic cation transmembrane transporter activity"/>
    <property type="evidence" value="ECO:0007669"/>
    <property type="project" value="InterPro"/>
</dbReference>
<dbReference type="GO" id="GO:0016020">
    <property type="term" value="C:membrane"/>
    <property type="evidence" value="ECO:0007669"/>
    <property type="project" value="InterPro"/>
</dbReference>
<keyword evidence="1" id="KW-0472">Membrane</keyword>
<gene>
    <name evidence="2" type="ORF">MiSe_47140</name>
</gene>
<feature type="transmembrane region" description="Helical" evidence="1">
    <location>
        <begin position="12"/>
        <end position="35"/>
    </location>
</feature>
<dbReference type="EMBL" id="BLAY01000078">
    <property type="protein sequence ID" value="GET39942.1"/>
    <property type="molecule type" value="Genomic_DNA"/>
</dbReference>
<keyword evidence="1" id="KW-0812">Transmembrane</keyword>